<dbReference type="InterPro" id="IPR038186">
    <property type="entry name" value="CHAD_dom_sf"/>
</dbReference>
<name>A0AA95HE94_9GAMM</name>
<gene>
    <name evidence="2" type="ORF">QJT81_06960</name>
</gene>
<dbReference type="EMBL" id="CP124756">
    <property type="protein sequence ID" value="WGZ95721.1"/>
    <property type="molecule type" value="Genomic_DNA"/>
</dbReference>
<reference evidence="2" key="1">
    <citation type="journal article" date="2023" name="Int. J. Mol. Sci.">
        <title>Metagenomics Revealed a New Genus 'Candidatus Thiocaldithrix dubininis' gen. nov., sp. nov. and a New Species 'Candidatus Thiothrix putei' sp. nov. in the Family Thiotrichaceae, Some Members of Which Have Traits of Both Na+- and H+-Motive Energetics.</title>
        <authorList>
            <person name="Ravin N.V."/>
            <person name="Muntyan M.S."/>
            <person name="Smolyakov D.D."/>
            <person name="Rudenko T.S."/>
            <person name="Beletsky A.V."/>
            <person name="Mardanov A.V."/>
            <person name="Grabovich M.Y."/>
        </authorList>
    </citation>
    <scope>NUCLEOTIDE SEQUENCE</scope>
    <source>
        <strain evidence="2">GKL-02</strain>
    </source>
</reference>
<dbReference type="PANTHER" id="PTHR39339:SF1">
    <property type="entry name" value="CHAD DOMAIN-CONTAINING PROTEIN"/>
    <property type="match status" value="1"/>
</dbReference>
<dbReference type="KEGG" id="tput:QJT81_06960"/>
<feature type="domain" description="CHAD" evidence="1">
    <location>
        <begin position="6"/>
        <end position="261"/>
    </location>
</feature>
<dbReference type="Pfam" id="PF05235">
    <property type="entry name" value="CHAD"/>
    <property type="match status" value="1"/>
</dbReference>
<dbReference type="AlphaFoldDB" id="A0AA95HE94"/>
<organism evidence="2">
    <name type="scientific">Candidatus Thiothrix putei</name>
    <dbReference type="NCBI Taxonomy" id="3080811"/>
    <lineage>
        <taxon>Bacteria</taxon>
        <taxon>Pseudomonadati</taxon>
        <taxon>Pseudomonadota</taxon>
        <taxon>Gammaproteobacteria</taxon>
        <taxon>Thiotrichales</taxon>
        <taxon>Thiotrichaceae</taxon>
        <taxon>Thiothrix</taxon>
    </lineage>
</organism>
<evidence type="ECO:0000259" key="1">
    <source>
        <dbReference type="PROSITE" id="PS51708"/>
    </source>
</evidence>
<dbReference type="Proteomes" id="UP001301326">
    <property type="component" value="Chromosome"/>
</dbReference>
<protein>
    <submittedName>
        <fullName evidence="2">CHAD domain-containing protein</fullName>
    </submittedName>
</protein>
<dbReference type="Gene3D" id="1.40.20.10">
    <property type="entry name" value="CHAD domain"/>
    <property type="match status" value="1"/>
</dbReference>
<dbReference type="InterPro" id="IPR007899">
    <property type="entry name" value="CHAD_dom"/>
</dbReference>
<evidence type="ECO:0000313" key="2">
    <source>
        <dbReference type="EMBL" id="WGZ95721.1"/>
    </source>
</evidence>
<sequence>MSDTHDTNMDAFTINALQERIDNYLQLAAQVRVDDSPDTIHDFRIASRSVLAVEPLLRATSKTRKWRKPMSRWLKALNQLRDLQVMQERLGKNPELNRELEAGIQAELWAWGVLRPKIADKAFRKRLAASLEHFFQHCENHPGYFTVTALALWWKTLGKVQARLAAVKQDEPATLHRLRIAVKNLRYLVNTLRHIGAIPTDANAGLKHWHDLLGDIQDRQVAESWLDSNRADRALSIQQLAESAALCTQFKEEQYQFQSILIRLDATVTTHLIAIDHQRSR</sequence>
<dbReference type="PROSITE" id="PS51708">
    <property type="entry name" value="CHAD"/>
    <property type="match status" value="1"/>
</dbReference>
<proteinExistence type="predicted"/>
<reference evidence="2" key="2">
    <citation type="submission" date="2023-04" db="EMBL/GenBank/DDBJ databases">
        <authorList>
            <person name="Beletskiy A.V."/>
            <person name="Mardanov A.V."/>
            <person name="Ravin N.V."/>
        </authorList>
    </citation>
    <scope>NUCLEOTIDE SEQUENCE</scope>
    <source>
        <strain evidence="2">GKL-02</strain>
    </source>
</reference>
<dbReference type="PANTHER" id="PTHR39339">
    <property type="entry name" value="SLR1444 PROTEIN"/>
    <property type="match status" value="1"/>
</dbReference>
<accession>A0AA95HE94</accession>
<dbReference type="SMART" id="SM00880">
    <property type="entry name" value="CHAD"/>
    <property type="match status" value="1"/>
</dbReference>